<dbReference type="PANTHER" id="PTHR17615">
    <property type="entry name" value="PROTEIN FAM189A"/>
    <property type="match status" value="1"/>
</dbReference>
<evidence type="ECO:0000256" key="6">
    <source>
        <dbReference type="SAM" id="MobiDB-lite"/>
    </source>
</evidence>
<protein>
    <submittedName>
        <fullName evidence="7">Uncharacterized protein</fullName>
    </submittedName>
</protein>
<dbReference type="PANTHER" id="PTHR17615:SF6">
    <property type="entry name" value="PROTEIN ENTREP2"/>
    <property type="match status" value="1"/>
</dbReference>
<dbReference type="GO" id="GO:0016020">
    <property type="term" value="C:membrane"/>
    <property type="evidence" value="ECO:0007669"/>
    <property type="project" value="UniProtKB-SubCell"/>
</dbReference>
<keyword evidence="4" id="KW-0472">Membrane</keyword>
<reference evidence="7" key="1">
    <citation type="submission" date="2025-08" db="UniProtKB">
        <authorList>
            <consortium name="Ensembl"/>
        </authorList>
    </citation>
    <scope>IDENTIFICATION</scope>
</reference>
<dbReference type="AlphaFoldDB" id="A0A8D0UF12"/>
<dbReference type="Ensembl" id="ENSSSCT00015109275.1">
    <property type="protein sequence ID" value="ENSSSCP00015046426.1"/>
    <property type="gene ID" value="ENSSSCG00015080397.1"/>
</dbReference>
<name>A0A8D0UF12_PIG</name>
<comment type="similarity">
    <text evidence="5">Belongs to the ENTREP family.</text>
</comment>
<evidence type="ECO:0000313" key="7">
    <source>
        <dbReference type="Ensembl" id="ENSSSCP00015046426.1"/>
    </source>
</evidence>
<evidence type="ECO:0000256" key="3">
    <source>
        <dbReference type="ARBA" id="ARBA00022989"/>
    </source>
</evidence>
<evidence type="ECO:0000313" key="8">
    <source>
        <dbReference type="Proteomes" id="UP000694726"/>
    </source>
</evidence>
<evidence type="ECO:0000256" key="2">
    <source>
        <dbReference type="ARBA" id="ARBA00022692"/>
    </source>
</evidence>
<sequence length="285" mass="29627">MVWSPLLHRALSACSEFPGPQDCQVCQGLEFGGWAAHLGGLWMSTLCTLRFDRPVGGHCPSCGWLGSCPAPALMYVPCLAVPADNTSLLASEGSAAPGLNRPSPDGPTGAPLPAPCPGQTSPESPDQGTGARPGPKRVARSASDPTSCTFRAAGGASSHTPSCSQDLEAGLSRAALGTASLSHSVTAAWAYRHQLSPPGEPDSWKTDHRFKPEPLQTVSKEQLHSLVDSKAYADTRVLVAKFLEHSSCSLPAEVRHVVGSACAAVPSEECPVEEAVLSACVLDQL</sequence>
<dbReference type="Proteomes" id="UP000694726">
    <property type="component" value="Unplaced"/>
</dbReference>
<evidence type="ECO:0000256" key="5">
    <source>
        <dbReference type="ARBA" id="ARBA00034309"/>
    </source>
</evidence>
<evidence type="ECO:0000256" key="1">
    <source>
        <dbReference type="ARBA" id="ARBA00004370"/>
    </source>
</evidence>
<feature type="compositionally biased region" description="Polar residues" evidence="6">
    <location>
        <begin position="118"/>
        <end position="127"/>
    </location>
</feature>
<comment type="subcellular location">
    <subcellularLocation>
        <location evidence="1">Membrane</location>
    </subcellularLocation>
</comment>
<dbReference type="InterPro" id="IPR030431">
    <property type="entry name" value="ENTREP1-3"/>
</dbReference>
<feature type="region of interest" description="Disordered" evidence="6">
    <location>
        <begin position="92"/>
        <end position="163"/>
    </location>
</feature>
<evidence type="ECO:0000256" key="4">
    <source>
        <dbReference type="ARBA" id="ARBA00023136"/>
    </source>
</evidence>
<keyword evidence="2" id="KW-0812">Transmembrane</keyword>
<accession>A0A8D0UF12</accession>
<organism evidence="7 8">
    <name type="scientific">Sus scrofa</name>
    <name type="common">Pig</name>
    <dbReference type="NCBI Taxonomy" id="9823"/>
    <lineage>
        <taxon>Eukaryota</taxon>
        <taxon>Metazoa</taxon>
        <taxon>Chordata</taxon>
        <taxon>Craniata</taxon>
        <taxon>Vertebrata</taxon>
        <taxon>Euteleostomi</taxon>
        <taxon>Mammalia</taxon>
        <taxon>Eutheria</taxon>
        <taxon>Laurasiatheria</taxon>
        <taxon>Artiodactyla</taxon>
        <taxon>Suina</taxon>
        <taxon>Suidae</taxon>
        <taxon>Sus</taxon>
    </lineage>
</organism>
<keyword evidence="3" id="KW-1133">Transmembrane helix</keyword>
<proteinExistence type="inferred from homology"/>